<dbReference type="Gene3D" id="3.40.50.300">
    <property type="entry name" value="P-loop containing nucleotide triphosphate hydrolases"/>
    <property type="match status" value="1"/>
</dbReference>
<dbReference type="EMBL" id="NNSR01000073">
    <property type="protein sequence ID" value="PKD26853.1"/>
    <property type="molecule type" value="Genomic_DNA"/>
</dbReference>
<dbReference type="SUPFAM" id="SSF52540">
    <property type="entry name" value="P-loop containing nucleoside triphosphate hydrolases"/>
    <property type="match status" value="1"/>
</dbReference>
<evidence type="ECO:0000256" key="2">
    <source>
        <dbReference type="ARBA" id="ARBA00022448"/>
    </source>
</evidence>
<evidence type="ECO:0000256" key="3">
    <source>
        <dbReference type="ARBA" id="ARBA00022741"/>
    </source>
</evidence>
<dbReference type="AlphaFoldDB" id="A0A2N0UIN5"/>
<gene>
    <name evidence="6" type="primary">drrA_2</name>
    <name evidence="6" type="ORF">RBATCC27255_01717</name>
</gene>
<keyword evidence="7" id="KW-1185">Reference proteome</keyword>
<evidence type="ECO:0000256" key="1">
    <source>
        <dbReference type="ARBA" id="ARBA00005417"/>
    </source>
</evidence>
<dbReference type="RefSeq" id="WP_101029643.1">
    <property type="nucleotide sequence ID" value="NZ_CABMMZ010000073.1"/>
</dbReference>
<dbReference type="PROSITE" id="PS50893">
    <property type="entry name" value="ABC_TRANSPORTER_2"/>
    <property type="match status" value="1"/>
</dbReference>
<proteinExistence type="inferred from homology"/>
<evidence type="ECO:0000313" key="6">
    <source>
        <dbReference type="EMBL" id="PKD26853.1"/>
    </source>
</evidence>
<dbReference type="PANTHER" id="PTHR42711:SF5">
    <property type="entry name" value="ABC TRANSPORTER ATP-BINDING PROTEIN NATA"/>
    <property type="match status" value="1"/>
</dbReference>
<evidence type="ECO:0000256" key="4">
    <source>
        <dbReference type="ARBA" id="ARBA00022840"/>
    </source>
</evidence>
<comment type="similarity">
    <text evidence="1">Belongs to the ABC transporter superfamily.</text>
</comment>
<dbReference type="GO" id="GO:0016887">
    <property type="term" value="F:ATP hydrolysis activity"/>
    <property type="evidence" value="ECO:0007669"/>
    <property type="project" value="InterPro"/>
</dbReference>
<evidence type="ECO:0000259" key="5">
    <source>
        <dbReference type="PROSITE" id="PS50893"/>
    </source>
</evidence>
<dbReference type="InterPro" id="IPR050763">
    <property type="entry name" value="ABC_transporter_ATP-binding"/>
</dbReference>
<feature type="domain" description="ABC transporter" evidence="5">
    <location>
        <begin position="4"/>
        <end position="233"/>
    </location>
</feature>
<keyword evidence="3" id="KW-0547">Nucleotide-binding</keyword>
<dbReference type="EC" id="3.6.3.-" evidence="6"/>
<dbReference type="SMART" id="SM00382">
    <property type="entry name" value="AAA"/>
    <property type="match status" value="1"/>
</dbReference>
<accession>A0A2N0UIN5</accession>
<reference evidence="6" key="1">
    <citation type="journal article" date="2018" name="Environ. Microbiol.">
        <title>Sporulation capability and amylosome conservation among diverse human colonic and rumen isolates of the keystone starch-degrader Ruminococcus bromii.</title>
        <authorList>
            <person name="Mukhopadhya I."/>
            <person name="Morais S."/>
            <person name="Laverde-Gomez J."/>
            <person name="Sheridan P.O."/>
            <person name="Walker A.W."/>
            <person name="Kelly W."/>
            <person name="Klieve A.V."/>
            <person name="Ouwerkerk D."/>
            <person name="Duncan S.H."/>
            <person name="Louis P."/>
            <person name="Koropatkin N."/>
            <person name="Cockburn D."/>
            <person name="Kibler R."/>
            <person name="Cooper P.J."/>
            <person name="Sandoval C."/>
            <person name="Crost E."/>
            <person name="Juge N."/>
            <person name="Bayer E.A."/>
            <person name="Flint H.J."/>
        </authorList>
    </citation>
    <scope>NUCLEOTIDE SEQUENCE [LARGE SCALE GENOMIC DNA]</scope>
    <source>
        <strain evidence="6">ATCC 27255</strain>
    </source>
</reference>
<sequence>MYAIKTEKLTKKYKEKTAVSNLDLKINEGEMYGLLGVNGAGKTTTMKMLTTLIMPTSGDAELLGHSIKTDRAAVKQIIGISPQESAAAMNLTARENLELMAEVYGFSKKAAKAKASDIIERFSMQEFENRKAKKLSGGEVRRLSIAMALISEPKILFLDEPTLGLDVIARHSLWAEIEKLKGKITVILTTHYLEEAVALCDRIGIMAHSKFMAEGTADELVALSGEKDFESAFVKLTNGGAL</sequence>
<keyword evidence="2" id="KW-0813">Transport</keyword>
<keyword evidence="6" id="KW-0378">Hydrolase</keyword>
<dbReference type="PANTHER" id="PTHR42711">
    <property type="entry name" value="ABC TRANSPORTER ATP-BINDING PROTEIN"/>
    <property type="match status" value="1"/>
</dbReference>
<organism evidence="6 7">
    <name type="scientific">Ruminococcus bromii</name>
    <dbReference type="NCBI Taxonomy" id="40518"/>
    <lineage>
        <taxon>Bacteria</taxon>
        <taxon>Bacillati</taxon>
        <taxon>Bacillota</taxon>
        <taxon>Clostridia</taxon>
        <taxon>Eubacteriales</taxon>
        <taxon>Oscillospiraceae</taxon>
        <taxon>Ruminococcus</taxon>
    </lineage>
</organism>
<dbReference type="Proteomes" id="UP000233425">
    <property type="component" value="Unassembled WGS sequence"/>
</dbReference>
<dbReference type="InterPro" id="IPR003593">
    <property type="entry name" value="AAA+_ATPase"/>
</dbReference>
<protein>
    <submittedName>
        <fullName evidence="6">Daunorubicin/doxorubicin resistance ATP-binding protein DrrA</fullName>
        <ecNumber evidence="6">3.6.3.-</ecNumber>
    </submittedName>
</protein>
<name>A0A2N0UIN5_9FIRM</name>
<dbReference type="Pfam" id="PF00005">
    <property type="entry name" value="ABC_tran"/>
    <property type="match status" value="1"/>
</dbReference>
<comment type="caution">
    <text evidence="6">The sequence shown here is derived from an EMBL/GenBank/DDBJ whole genome shotgun (WGS) entry which is preliminary data.</text>
</comment>
<dbReference type="InterPro" id="IPR027417">
    <property type="entry name" value="P-loop_NTPase"/>
</dbReference>
<keyword evidence="4 6" id="KW-0067">ATP-binding</keyword>
<dbReference type="GO" id="GO:0005524">
    <property type="term" value="F:ATP binding"/>
    <property type="evidence" value="ECO:0007669"/>
    <property type="project" value="UniProtKB-KW"/>
</dbReference>
<dbReference type="InterPro" id="IPR003439">
    <property type="entry name" value="ABC_transporter-like_ATP-bd"/>
</dbReference>
<evidence type="ECO:0000313" key="7">
    <source>
        <dbReference type="Proteomes" id="UP000233425"/>
    </source>
</evidence>